<sequence length="76" mass="7722">MPDRASPQAEIPKDNGQRSSFDPATGEVRGSGVGAGGGQSGEDFDSDEMTGDGYPVTGGEGTDHTVASKGPPHFKE</sequence>
<accession>A0A7W9BCB5</accession>
<evidence type="ECO:0000313" key="3">
    <source>
        <dbReference type="Proteomes" id="UP000546200"/>
    </source>
</evidence>
<protein>
    <submittedName>
        <fullName evidence="2">Uncharacterized protein</fullName>
    </submittedName>
</protein>
<evidence type="ECO:0000256" key="1">
    <source>
        <dbReference type="SAM" id="MobiDB-lite"/>
    </source>
</evidence>
<feature type="region of interest" description="Disordered" evidence="1">
    <location>
        <begin position="1"/>
        <end position="76"/>
    </location>
</feature>
<comment type="caution">
    <text evidence="2">The sequence shown here is derived from an EMBL/GenBank/DDBJ whole genome shotgun (WGS) entry which is preliminary data.</text>
</comment>
<reference evidence="2 3" key="1">
    <citation type="submission" date="2020-08" db="EMBL/GenBank/DDBJ databases">
        <title>Genomic Encyclopedia of Type Strains, Phase IV (KMG-IV): sequencing the most valuable type-strain genomes for metagenomic binning, comparative biology and taxonomic classification.</title>
        <authorList>
            <person name="Goeker M."/>
        </authorList>
    </citation>
    <scope>NUCLEOTIDE SEQUENCE [LARGE SCALE GENOMIC DNA]</scope>
    <source>
        <strain evidence="2 3">DSM 100044</strain>
    </source>
</reference>
<dbReference type="EMBL" id="JACIJK010000004">
    <property type="protein sequence ID" value="MBB5714609.1"/>
    <property type="molecule type" value="Genomic_DNA"/>
</dbReference>
<proteinExistence type="predicted"/>
<dbReference type="Proteomes" id="UP000546200">
    <property type="component" value="Unassembled WGS sequence"/>
</dbReference>
<keyword evidence="3" id="KW-1185">Reference proteome</keyword>
<dbReference type="AlphaFoldDB" id="A0A7W9BCB5"/>
<dbReference type="RefSeq" id="WP_184056093.1">
    <property type="nucleotide sequence ID" value="NZ_JACIJK010000004.1"/>
</dbReference>
<organism evidence="2 3">
    <name type="scientific">Sphingomonas aerophila</name>
    <dbReference type="NCBI Taxonomy" id="1344948"/>
    <lineage>
        <taxon>Bacteria</taxon>
        <taxon>Pseudomonadati</taxon>
        <taxon>Pseudomonadota</taxon>
        <taxon>Alphaproteobacteria</taxon>
        <taxon>Sphingomonadales</taxon>
        <taxon>Sphingomonadaceae</taxon>
        <taxon>Sphingomonas</taxon>
    </lineage>
</organism>
<feature type="compositionally biased region" description="Gly residues" evidence="1">
    <location>
        <begin position="29"/>
        <end position="40"/>
    </location>
</feature>
<evidence type="ECO:0000313" key="2">
    <source>
        <dbReference type="EMBL" id="MBB5714609.1"/>
    </source>
</evidence>
<gene>
    <name evidence="2" type="ORF">FHS94_001445</name>
</gene>
<name>A0A7W9BCB5_9SPHN</name>